<keyword evidence="2" id="KW-1185">Reference proteome</keyword>
<evidence type="ECO:0000313" key="2">
    <source>
        <dbReference type="Proteomes" id="UP001172680"/>
    </source>
</evidence>
<dbReference type="Proteomes" id="UP001172680">
    <property type="component" value="Unassembled WGS sequence"/>
</dbReference>
<comment type="caution">
    <text evidence="1">The sequence shown here is derived from an EMBL/GenBank/DDBJ whole genome shotgun (WGS) entry which is preliminary data.</text>
</comment>
<reference evidence="1" key="1">
    <citation type="submission" date="2022-10" db="EMBL/GenBank/DDBJ databases">
        <title>Culturing micro-colonial fungi from biological soil crusts in the Mojave desert and describing Neophaeococcomyces mojavensis, and introducing the new genera and species Taxawa tesnikishii.</title>
        <authorList>
            <person name="Kurbessoian T."/>
            <person name="Stajich J.E."/>
        </authorList>
    </citation>
    <scope>NUCLEOTIDE SEQUENCE</scope>
    <source>
        <strain evidence="1">JES_115</strain>
    </source>
</reference>
<dbReference type="EMBL" id="JAPDRP010000014">
    <property type="protein sequence ID" value="KAJ9642048.1"/>
    <property type="molecule type" value="Genomic_DNA"/>
</dbReference>
<proteinExistence type="predicted"/>
<evidence type="ECO:0000313" key="1">
    <source>
        <dbReference type="EMBL" id="KAJ9642048.1"/>
    </source>
</evidence>
<gene>
    <name evidence="1" type="ORF">H2199_005263</name>
</gene>
<organism evidence="1 2">
    <name type="scientific">Coniosporium tulheliwenetii</name>
    <dbReference type="NCBI Taxonomy" id="3383036"/>
    <lineage>
        <taxon>Eukaryota</taxon>
        <taxon>Fungi</taxon>
        <taxon>Dikarya</taxon>
        <taxon>Ascomycota</taxon>
        <taxon>Pezizomycotina</taxon>
        <taxon>Dothideomycetes</taxon>
        <taxon>Dothideomycetes incertae sedis</taxon>
        <taxon>Coniosporium</taxon>
    </lineage>
</organism>
<protein>
    <submittedName>
        <fullName evidence="1">Uncharacterized protein</fullName>
    </submittedName>
</protein>
<sequence>MATAREATTGAADFGMLHDLAHELESHHQPRSERVKQLHEPRIGRVARSHDAPEAGLPGWLEVIGCFLILFSTWYARSVPLENSSADQGPINAFGAFQAHYDTVYTPQQEISLALISCIGSVQAFLVLFLGFAAGRLVDAGRFDYVAVSGIFLTAFGWFFAAAGEQYWHVFLTQAVCVGVGSGLALAPVVRIMEVAGPGRLVFNVSAMGGNIGGIVFSLLIGKLERRAGWAWTVRTVAFVTVVLLLVGLPMLRRSLRPRLRSARRAIDIKAFPDSPYMMIVVALVPALMAFFVPFFYVQSFAMNISLDWDLSVYSLVIMNVASLVGRILGTAVAESCESITIRLPGADDCNGSTSFGGLMAFTISSGIIIFLWLLVDSTGFLFVVTALYALNSSAMLAVMPAVVAYLCPDPTRLKTRIRMMWSVGSIGALVGPPVAGMLYEYRNRDADPAHRSKGA</sequence>
<accession>A0ACC2Z348</accession>
<name>A0ACC2Z348_9PEZI</name>